<proteinExistence type="predicted"/>
<dbReference type="AlphaFoldDB" id="A0AAJ7RUX3"/>
<evidence type="ECO:0000313" key="2">
    <source>
        <dbReference type="RefSeq" id="XP_024947575.1"/>
    </source>
</evidence>
<reference evidence="2" key="1">
    <citation type="submission" date="2025-08" db="UniProtKB">
        <authorList>
            <consortium name="RefSeq"/>
        </authorList>
    </citation>
    <scope>IDENTIFICATION</scope>
</reference>
<protein>
    <submittedName>
        <fullName evidence="2">Uncharacterized protein LOC107274553</fullName>
    </submittedName>
</protein>
<name>A0AAJ7RUX3_CEPCN</name>
<gene>
    <name evidence="2" type="primary">LOC107274553</name>
</gene>
<dbReference type="GeneID" id="107274553"/>
<dbReference type="Proteomes" id="UP000694920">
    <property type="component" value="Unplaced"/>
</dbReference>
<dbReference type="KEGG" id="ccin:107274553"/>
<accession>A0AAJ7RUX3</accession>
<keyword evidence="1" id="KW-1185">Reference proteome</keyword>
<dbReference type="RefSeq" id="XP_024947575.1">
    <property type="nucleotide sequence ID" value="XM_025091807.1"/>
</dbReference>
<sequence length="335" mass="38443">MEQTAPKPSSKIRAPPIFIQMVGIKPTIEYLKSMNISPADFIVREFDDKFTRIYPGSIEIYNSIIAAMKTSNRKFFTYTPRQLKIKTIVLKGIRGGYDENDVKEALEDLKLNEVRITKVSKMIFDKNKPNLYHFIVSVTHDSQTAPMTRTKRLLSQPIRWERLRKPIIFMCKRCQQTGHSSSNCHLAPVCVKCAGDHESKDCHFQTTQDRSTLKCINCNETGHPASYRGCPALKLIADARKADKQQNIMKKRKITQAINNYVKPGLTYANKVETMHNNNYYPPLPRNKTSAPSYNWPFEEPSTIQPPPQVNTLDHSMDNNSNRIDRLMADIYTTV</sequence>
<evidence type="ECO:0000313" key="1">
    <source>
        <dbReference type="Proteomes" id="UP000694920"/>
    </source>
</evidence>
<organism evidence="1 2">
    <name type="scientific">Cephus cinctus</name>
    <name type="common">Wheat stem sawfly</name>
    <dbReference type="NCBI Taxonomy" id="211228"/>
    <lineage>
        <taxon>Eukaryota</taxon>
        <taxon>Metazoa</taxon>
        <taxon>Ecdysozoa</taxon>
        <taxon>Arthropoda</taxon>
        <taxon>Hexapoda</taxon>
        <taxon>Insecta</taxon>
        <taxon>Pterygota</taxon>
        <taxon>Neoptera</taxon>
        <taxon>Endopterygota</taxon>
        <taxon>Hymenoptera</taxon>
        <taxon>Cephoidea</taxon>
        <taxon>Cephidae</taxon>
        <taxon>Cephus</taxon>
    </lineage>
</organism>